<sequence length="145" mass="16167">MNAPRLQVLVVDDEAPVLATTAAVLSEDFDVQTARDAFAARGLLARHPFDVLCTDLHMPGPSGIQLLRQSVLRDPFLAGVLVTGSREYLDWRDRLDTQGLFYLVLKPYQPADLIGMIRRAAESARLKREMSQLSLGLAEHKWGPR</sequence>
<feature type="modified residue" description="4-aspartylphosphate" evidence="2">
    <location>
        <position position="55"/>
    </location>
</feature>
<proteinExistence type="predicted"/>
<dbReference type="Proteomes" id="UP000183760">
    <property type="component" value="Unassembled WGS sequence"/>
</dbReference>
<keyword evidence="1 2" id="KW-0597">Phosphoprotein</keyword>
<evidence type="ECO:0000313" key="6">
    <source>
        <dbReference type="Proteomes" id="UP000183760"/>
    </source>
</evidence>
<name>A0A511T1X3_MYXFU</name>
<evidence type="ECO:0000313" key="5">
    <source>
        <dbReference type="EMBL" id="SES85236.1"/>
    </source>
</evidence>
<organism evidence="4 7">
    <name type="scientific">Myxococcus fulvus</name>
    <dbReference type="NCBI Taxonomy" id="33"/>
    <lineage>
        <taxon>Bacteria</taxon>
        <taxon>Pseudomonadati</taxon>
        <taxon>Myxococcota</taxon>
        <taxon>Myxococcia</taxon>
        <taxon>Myxococcales</taxon>
        <taxon>Cystobacterineae</taxon>
        <taxon>Myxococcaceae</taxon>
        <taxon>Myxococcus</taxon>
    </lineage>
</organism>
<dbReference type="SUPFAM" id="SSF52172">
    <property type="entry name" value="CheY-like"/>
    <property type="match status" value="1"/>
</dbReference>
<dbReference type="InterPro" id="IPR050595">
    <property type="entry name" value="Bact_response_regulator"/>
</dbReference>
<dbReference type="Pfam" id="PF00072">
    <property type="entry name" value="Response_reg"/>
    <property type="match status" value="1"/>
</dbReference>
<dbReference type="RefSeq" id="WP_046710652.1">
    <property type="nucleotide sequence ID" value="NZ_BJXR01000025.1"/>
</dbReference>
<dbReference type="EMBL" id="BJXR01000025">
    <property type="protein sequence ID" value="GEN07613.1"/>
    <property type="molecule type" value="Genomic_DNA"/>
</dbReference>
<reference evidence="4 7" key="2">
    <citation type="submission" date="2019-07" db="EMBL/GenBank/DDBJ databases">
        <title>Whole genome shotgun sequence of Myxococcus fulvus NBRC 100333.</title>
        <authorList>
            <person name="Hosoyama A."/>
            <person name="Uohara A."/>
            <person name="Ohji S."/>
            <person name="Ichikawa N."/>
        </authorList>
    </citation>
    <scope>NUCLEOTIDE SEQUENCE [LARGE SCALE GENOMIC DNA]</scope>
    <source>
        <strain evidence="4 7">NBRC 100333</strain>
    </source>
</reference>
<dbReference type="InterPro" id="IPR011006">
    <property type="entry name" value="CheY-like_superfamily"/>
</dbReference>
<protein>
    <submittedName>
        <fullName evidence="4 5">Response regulator</fullName>
    </submittedName>
</protein>
<dbReference type="PANTHER" id="PTHR44591:SF3">
    <property type="entry name" value="RESPONSE REGULATORY DOMAIN-CONTAINING PROTEIN"/>
    <property type="match status" value="1"/>
</dbReference>
<dbReference type="STRING" id="1334629.MFUL124B02_02750"/>
<feature type="domain" description="Response regulatory" evidence="3">
    <location>
        <begin position="7"/>
        <end position="121"/>
    </location>
</feature>
<dbReference type="GO" id="GO:0000160">
    <property type="term" value="P:phosphorelay signal transduction system"/>
    <property type="evidence" value="ECO:0007669"/>
    <property type="project" value="InterPro"/>
</dbReference>
<dbReference type="EMBL" id="FOIB01000001">
    <property type="protein sequence ID" value="SES85236.1"/>
    <property type="molecule type" value="Genomic_DNA"/>
</dbReference>
<gene>
    <name evidence="4" type="ORF">MFU01_26500</name>
    <name evidence="5" type="ORF">SAMN05443572_101373</name>
</gene>
<reference evidence="5 6" key="1">
    <citation type="submission" date="2016-10" db="EMBL/GenBank/DDBJ databases">
        <authorList>
            <person name="Varghese N."/>
            <person name="Submissions S."/>
        </authorList>
    </citation>
    <scope>NUCLEOTIDE SEQUENCE [LARGE SCALE GENOMIC DNA]</scope>
    <source>
        <strain evidence="5 6">DSM 16525</strain>
    </source>
</reference>
<keyword evidence="6" id="KW-1185">Reference proteome</keyword>
<evidence type="ECO:0000259" key="3">
    <source>
        <dbReference type="PROSITE" id="PS50110"/>
    </source>
</evidence>
<dbReference type="Gene3D" id="3.40.50.2300">
    <property type="match status" value="1"/>
</dbReference>
<dbReference type="SMART" id="SM00448">
    <property type="entry name" value="REC"/>
    <property type="match status" value="1"/>
</dbReference>
<dbReference type="PROSITE" id="PS50110">
    <property type="entry name" value="RESPONSE_REGULATORY"/>
    <property type="match status" value="1"/>
</dbReference>
<dbReference type="OrthoDB" id="9800029at2"/>
<comment type="caution">
    <text evidence="4">The sequence shown here is derived from an EMBL/GenBank/DDBJ whole genome shotgun (WGS) entry which is preliminary data.</text>
</comment>
<accession>A0A511T1X3</accession>
<evidence type="ECO:0000313" key="7">
    <source>
        <dbReference type="Proteomes" id="UP000321514"/>
    </source>
</evidence>
<dbReference type="InterPro" id="IPR001789">
    <property type="entry name" value="Sig_transdc_resp-reg_receiver"/>
</dbReference>
<dbReference type="PANTHER" id="PTHR44591">
    <property type="entry name" value="STRESS RESPONSE REGULATOR PROTEIN 1"/>
    <property type="match status" value="1"/>
</dbReference>
<dbReference type="AlphaFoldDB" id="A0A511T1X3"/>
<evidence type="ECO:0000256" key="2">
    <source>
        <dbReference type="PROSITE-ProRule" id="PRU00169"/>
    </source>
</evidence>
<dbReference type="Proteomes" id="UP000321514">
    <property type="component" value="Unassembled WGS sequence"/>
</dbReference>
<evidence type="ECO:0000313" key="4">
    <source>
        <dbReference type="EMBL" id="GEN07613.1"/>
    </source>
</evidence>
<evidence type="ECO:0000256" key="1">
    <source>
        <dbReference type="ARBA" id="ARBA00022553"/>
    </source>
</evidence>